<dbReference type="AlphaFoldDB" id="A0A9W7AUJ5"/>
<feature type="compositionally biased region" description="Polar residues" evidence="3">
    <location>
        <begin position="8"/>
        <end position="17"/>
    </location>
</feature>
<dbReference type="PANTHER" id="PTHR43003">
    <property type="entry name" value="DNA-3-METHYLADENINE GLYCOSYLASE"/>
    <property type="match status" value="1"/>
</dbReference>
<dbReference type="GO" id="GO:0032131">
    <property type="term" value="F:alkylated DNA binding"/>
    <property type="evidence" value="ECO:0007669"/>
    <property type="project" value="TreeGrafter"/>
</dbReference>
<dbReference type="InterPro" id="IPR011257">
    <property type="entry name" value="DNA_glycosylase"/>
</dbReference>
<dbReference type="GO" id="GO:0032993">
    <property type="term" value="C:protein-DNA complex"/>
    <property type="evidence" value="ECO:0007669"/>
    <property type="project" value="TreeGrafter"/>
</dbReference>
<dbReference type="GO" id="GO:0043916">
    <property type="term" value="F:DNA-7-methylguanine glycosylase activity"/>
    <property type="evidence" value="ECO:0007669"/>
    <property type="project" value="TreeGrafter"/>
</dbReference>
<evidence type="ECO:0000313" key="4">
    <source>
        <dbReference type="EMBL" id="GMH75772.1"/>
    </source>
</evidence>
<dbReference type="PANTHER" id="PTHR43003:SF5">
    <property type="entry name" value="DNA-3-METHYLADENINE GLYCOSYLASE"/>
    <property type="match status" value="1"/>
</dbReference>
<keyword evidence="5" id="KW-1185">Reference proteome</keyword>
<accession>A0A9W7AUJ5</accession>
<dbReference type="SUPFAM" id="SSF48150">
    <property type="entry name" value="DNA-glycosylase"/>
    <property type="match status" value="1"/>
</dbReference>
<evidence type="ECO:0000256" key="1">
    <source>
        <dbReference type="ARBA" id="ARBA00022763"/>
    </source>
</evidence>
<comment type="caution">
    <text evidence="4">The sequence shown here is derived from an EMBL/GenBank/DDBJ whole genome shotgun (WGS) entry which is preliminary data.</text>
</comment>
<dbReference type="Proteomes" id="UP001165082">
    <property type="component" value="Unassembled WGS sequence"/>
</dbReference>
<dbReference type="InterPro" id="IPR051912">
    <property type="entry name" value="Alkylbase_DNA_Glycosylase/TA"/>
</dbReference>
<dbReference type="GO" id="GO:0006285">
    <property type="term" value="P:base-excision repair, AP site formation"/>
    <property type="evidence" value="ECO:0007669"/>
    <property type="project" value="TreeGrafter"/>
</dbReference>
<evidence type="ECO:0000256" key="3">
    <source>
        <dbReference type="SAM" id="MobiDB-lite"/>
    </source>
</evidence>
<keyword evidence="2" id="KW-0234">DNA repair</keyword>
<keyword evidence="1" id="KW-0227">DNA damage</keyword>
<organism evidence="4 5">
    <name type="scientific">Triparma retinervis</name>
    <dbReference type="NCBI Taxonomy" id="2557542"/>
    <lineage>
        <taxon>Eukaryota</taxon>
        <taxon>Sar</taxon>
        <taxon>Stramenopiles</taxon>
        <taxon>Ochrophyta</taxon>
        <taxon>Bolidophyceae</taxon>
        <taxon>Parmales</taxon>
        <taxon>Triparmaceae</taxon>
        <taxon>Triparma</taxon>
    </lineage>
</organism>
<evidence type="ECO:0008006" key="6">
    <source>
        <dbReference type="Google" id="ProtNLM"/>
    </source>
</evidence>
<reference evidence="4" key="1">
    <citation type="submission" date="2022-07" db="EMBL/GenBank/DDBJ databases">
        <title>Genome analysis of Parmales, a sister group of diatoms, reveals the evolutionary specialization of diatoms from phago-mixotrophs to photoautotrophs.</title>
        <authorList>
            <person name="Ban H."/>
            <person name="Sato S."/>
            <person name="Yoshikawa S."/>
            <person name="Kazumasa Y."/>
            <person name="Nakamura Y."/>
            <person name="Ichinomiya M."/>
            <person name="Saitoh K."/>
            <person name="Sato N."/>
            <person name="Blanc-Mathieu R."/>
            <person name="Endo H."/>
            <person name="Kuwata A."/>
            <person name="Ogata H."/>
        </authorList>
    </citation>
    <scope>NUCLEOTIDE SEQUENCE</scope>
</reference>
<evidence type="ECO:0000256" key="2">
    <source>
        <dbReference type="ARBA" id="ARBA00023204"/>
    </source>
</evidence>
<feature type="region of interest" description="Disordered" evidence="3">
    <location>
        <begin position="1"/>
        <end position="29"/>
    </location>
</feature>
<dbReference type="GO" id="GO:0006307">
    <property type="term" value="P:DNA alkylation repair"/>
    <property type="evidence" value="ECO:0007669"/>
    <property type="project" value="TreeGrafter"/>
</dbReference>
<name>A0A9W7AUJ5_9STRA</name>
<dbReference type="GO" id="GO:0008725">
    <property type="term" value="F:DNA-3-methyladenine glycosylase activity"/>
    <property type="evidence" value="ECO:0007669"/>
    <property type="project" value="TreeGrafter"/>
</dbReference>
<evidence type="ECO:0000313" key="5">
    <source>
        <dbReference type="Proteomes" id="UP001165082"/>
    </source>
</evidence>
<dbReference type="EMBL" id="BRXZ01001641">
    <property type="protein sequence ID" value="GMH75772.1"/>
    <property type="molecule type" value="Genomic_DNA"/>
</dbReference>
<protein>
    <recommendedName>
        <fullName evidence="6">DNA glycosylase</fullName>
    </recommendedName>
</protein>
<proteinExistence type="predicted"/>
<gene>
    <name evidence="4" type="ORF">TrRE_jg2312</name>
</gene>
<dbReference type="Gene3D" id="1.10.340.30">
    <property type="entry name" value="Hypothetical protein, domain 2"/>
    <property type="match status" value="1"/>
</dbReference>
<dbReference type="OrthoDB" id="415889at2759"/>
<dbReference type="GO" id="GO:0005634">
    <property type="term" value="C:nucleus"/>
    <property type="evidence" value="ECO:0007669"/>
    <property type="project" value="TreeGrafter"/>
</dbReference>
<sequence length="258" mass="29342">MSKRRTTTAEALTNSGSPKKRTSKSRVTDKRFSTILERAREIDARRAPDGSKLRAWKVEEGIKYLSHVDETFGVWIREKNIPTHLLLQRPALLPPSSASGAPPNYFPTLFRTIISQQLAGAAAQTIHGKSLKAYGVKEGEEITVEEVLNASYTERCEDGKTKQLVNGEKPGLSRGKVNYIRSLAEHFADKKKLKGVDLESLSDEELRLRLEAVKGLGLWSVQMFQIFKLRRRYIQCWRPRREKGSQCYSSRPARQVRE</sequence>